<proteinExistence type="predicted"/>
<comment type="caution">
    <text evidence="1">The sequence shown here is derived from an EMBL/GenBank/DDBJ whole genome shotgun (WGS) entry which is preliminary data.</text>
</comment>
<dbReference type="EMBL" id="WJIE01000003">
    <property type="protein sequence ID" value="MRG92789.1"/>
    <property type="molecule type" value="Genomic_DNA"/>
</dbReference>
<dbReference type="RefSeq" id="WP_153819623.1">
    <property type="nucleotide sequence ID" value="NZ_WJIE01000003.1"/>
</dbReference>
<evidence type="ECO:0000313" key="1">
    <source>
        <dbReference type="EMBL" id="MRG92789.1"/>
    </source>
</evidence>
<evidence type="ECO:0000313" key="2">
    <source>
        <dbReference type="Proteomes" id="UP000440224"/>
    </source>
</evidence>
<dbReference type="AlphaFoldDB" id="A0A6N7PLJ4"/>
<dbReference type="OrthoDB" id="5520840at2"/>
<sequence length="153" mass="16865">MKFARCALFMAYDPPVERPSEIWIGTHLFRWEPPDLGYVRYIGDLDGPAARALSNESRRFALGKPRVFLLVDMSSIGQITREARTASAEAGKDLAFRGTAVIGASAHLRILAGLVARAVALLHGASDNPTRFFTTEAEGRAWIAERRRILDAP</sequence>
<name>A0A6N7PLJ4_9BACT</name>
<evidence type="ECO:0008006" key="3">
    <source>
        <dbReference type="Google" id="ProtNLM"/>
    </source>
</evidence>
<reference evidence="1 2" key="1">
    <citation type="submission" date="2019-10" db="EMBL/GenBank/DDBJ databases">
        <title>A soil myxobacterium in the family Polyangiaceae.</title>
        <authorList>
            <person name="Li Y."/>
            <person name="Wang J."/>
        </authorList>
    </citation>
    <scope>NUCLEOTIDE SEQUENCE [LARGE SCALE GENOMIC DNA]</scope>
    <source>
        <strain evidence="1 2">DSM 14734</strain>
    </source>
</reference>
<dbReference type="Proteomes" id="UP000440224">
    <property type="component" value="Unassembled WGS sequence"/>
</dbReference>
<gene>
    <name evidence="1" type="ORF">GF068_12740</name>
</gene>
<accession>A0A6N7PLJ4</accession>
<organism evidence="1 2">
    <name type="scientific">Polyangium spumosum</name>
    <dbReference type="NCBI Taxonomy" id="889282"/>
    <lineage>
        <taxon>Bacteria</taxon>
        <taxon>Pseudomonadati</taxon>
        <taxon>Myxococcota</taxon>
        <taxon>Polyangia</taxon>
        <taxon>Polyangiales</taxon>
        <taxon>Polyangiaceae</taxon>
        <taxon>Polyangium</taxon>
    </lineage>
</organism>
<keyword evidence="2" id="KW-1185">Reference proteome</keyword>
<protein>
    <recommendedName>
        <fullName evidence="3">STAS/SEC14 domain-containing protein</fullName>
    </recommendedName>
</protein>